<evidence type="ECO:0000313" key="3">
    <source>
        <dbReference type="Proteomes" id="UP000467841"/>
    </source>
</evidence>
<dbReference type="Pfam" id="PF00646">
    <property type="entry name" value="F-box"/>
    <property type="match status" value="1"/>
</dbReference>
<dbReference type="Proteomes" id="UP000467841">
    <property type="component" value="Unassembled WGS sequence"/>
</dbReference>
<dbReference type="AlphaFoldDB" id="A0A6D2KR65"/>
<reference evidence="2" key="1">
    <citation type="submission" date="2020-01" db="EMBL/GenBank/DDBJ databases">
        <authorList>
            <person name="Mishra B."/>
        </authorList>
    </citation>
    <scope>NUCLEOTIDE SEQUENCE [LARGE SCALE GENOMIC DNA]</scope>
</reference>
<dbReference type="PANTHER" id="PTHR24414:SF23">
    <property type="entry name" value="F-BOX_KELCH-REPEAT PROTEIN SKIP6"/>
    <property type="match status" value="1"/>
</dbReference>
<feature type="domain" description="F-box" evidence="1">
    <location>
        <begin position="19"/>
        <end position="59"/>
    </location>
</feature>
<dbReference type="SMART" id="SM00256">
    <property type="entry name" value="FBOX"/>
    <property type="match status" value="1"/>
</dbReference>
<protein>
    <recommendedName>
        <fullName evidence="1">F-box domain-containing protein</fullName>
    </recommendedName>
</protein>
<dbReference type="SUPFAM" id="SSF81383">
    <property type="entry name" value="F-box domain"/>
    <property type="match status" value="1"/>
</dbReference>
<evidence type="ECO:0000259" key="1">
    <source>
        <dbReference type="SMART" id="SM00256"/>
    </source>
</evidence>
<dbReference type="InterPro" id="IPR036047">
    <property type="entry name" value="F-box-like_dom_sf"/>
</dbReference>
<dbReference type="InterPro" id="IPR001810">
    <property type="entry name" value="F-box_dom"/>
</dbReference>
<dbReference type="PANTHER" id="PTHR24414">
    <property type="entry name" value="F-BOX/KELCH-REPEAT PROTEIN SKIP4"/>
    <property type="match status" value="1"/>
</dbReference>
<gene>
    <name evidence="2" type="ORF">MERR_LOCUS37121</name>
</gene>
<proteinExistence type="predicted"/>
<accession>A0A6D2KR65</accession>
<dbReference type="EMBL" id="CACVBM020001429">
    <property type="protein sequence ID" value="CAA7049886.1"/>
    <property type="molecule type" value="Genomic_DNA"/>
</dbReference>
<sequence>MNSVVEEPPQEKKTTFSSLPEEIVVSCLAYISKSYYPKLSLVSKSICSIISSRELRLVRNHLERREKVLNVCLQLPDRRLPSWFSLWIKPDQTLTNDINKSSTGNTLLVRVPSSYSPWEPSTFVGNVGSKKYAILGQYKSSTTLQNHLDMRD</sequence>
<comment type="caution">
    <text evidence="2">The sequence shown here is derived from an EMBL/GenBank/DDBJ whole genome shotgun (WGS) entry which is preliminary data.</text>
</comment>
<evidence type="ECO:0000313" key="2">
    <source>
        <dbReference type="EMBL" id="CAA7049886.1"/>
    </source>
</evidence>
<keyword evidence="3" id="KW-1185">Reference proteome</keyword>
<dbReference type="OrthoDB" id="10269746at2759"/>
<organism evidence="2 3">
    <name type="scientific">Microthlaspi erraticum</name>
    <dbReference type="NCBI Taxonomy" id="1685480"/>
    <lineage>
        <taxon>Eukaryota</taxon>
        <taxon>Viridiplantae</taxon>
        <taxon>Streptophyta</taxon>
        <taxon>Embryophyta</taxon>
        <taxon>Tracheophyta</taxon>
        <taxon>Spermatophyta</taxon>
        <taxon>Magnoliopsida</taxon>
        <taxon>eudicotyledons</taxon>
        <taxon>Gunneridae</taxon>
        <taxon>Pentapetalae</taxon>
        <taxon>rosids</taxon>
        <taxon>malvids</taxon>
        <taxon>Brassicales</taxon>
        <taxon>Brassicaceae</taxon>
        <taxon>Coluteocarpeae</taxon>
        <taxon>Microthlaspi</taxon>
    </lineage>
</organism>
<name>A0A6D2KR65_9BRAS</name>
<dbReference type="InterPro" id="IPR050354">
    <property type="entry name" value="F-box/kelch-repeat_ARATH"/>
</dbReference>